<organism evidence="4">
    <name type="scientific">Micromonas pusilla (strain CCMP1545)</name>
    <name type="common">Picoplanktonic green alga</name>
    <dbReference type="NCBI Taxonomy" id="564608"/>
    <lineage>
        <taxon>Eukaryota</taxon>
        <taxon>Viridiplantae</taxon>
        <taxon>Chlorophyta</taxon>
        <taxon>Mamiellophyceae</taxon>
        <taxon>Mamiellales</taxon>
        <taxon>Mamiellaceae</taxon>
        <taxon>Micromonas</taxon>
    </lineage>
</organism>
<dbReference type="PANTHER" id="PTHR35733:SF1">
    <property type="entry name" value="OS02G0307800 PROTEIN"/>
    <property type="match status" value="1"/>
</dbReference>
<proteinExistence type="predicted"/>
<dbReference type="Proteomes" id="UP000001876">
    <property type="component" value="Unassembled WGS sequence"/>
</dbReference>
<reference evidence="3 4" key="1">
    <citation type="journal article" date="2009" name="Science">
        <title>Green evolution and dynamic adaptations revealed by genomes of the marine picoeukaryotes Micromonas.</title>
        <authorList>
            <person name="Worden A.Z."/>
            <person name="Lee J.H."/>
            <person name="Mock T."/>
            <person name="Rouze P."/>
            <person name="Simmons M.P."/>
            <person name="Aerts A.L."/>
            <person name="Allen A.E."/>
            <person name="Cuvelier M.L."/>
            <person name="Derelle E."/>
            <person name="Everett M.V."/>
            <person name="Foulon E."/>
            <person name="Grimwood J."/>
            <person name="Gundlach H."/>
            <person name="Henrissat B."/>
            <person name="Napoli C."/>
            <person name="McDonald S.M."/>
            <person name="Parker M.S."/>
            <person name="Rombauts S."/>
            <person name="Salamov A."/>
            <person name="Von Dassow P."/>
            <person name="Badger J.H."/>
            <person name="Coutinho P.M."/>
            <person name="Demir E."/>
            <person name="Dubchak I."/>
            <person name="Gentemann C."/>
            <person name="Eikrem W."/>
            <person name="Gready J.E."/>
            <person name="John U."/>
            <person name="Lanier W."/>
            <person name="Lindquist E.A."/>
            <person name="Lucas S."/>
            <person name="Mayer K.F."/>
            <person name="Moreau H."/>
            <person name="Not F."/>
            <person name="Otillar R."/>
            <person name="Panaud O."/>
            <person name="Pangilinan J."/>
            <person name="Paulsen I."/>
            <person name="Piegu B."/>
            <person name="Poliakov A."/>
            <person name="Robbens S."/>
            <person name="Schmutz J."/>
            <person name="Toulza E."/>
            <person name="Wyss T."/>
            <person name="Zelensky A."/>
            <person name="Zhou K."/>
            <person name="Armbrust E.V."/>
            <person name="Bhattacharya D."/>
            <person name="Goodenough U.W."/>
            <person name="Van de Peer Y."/>
            <person name="Grigoriev I.V."/>
        </authorList>
    </citation>
    <scope>NUCLEOTIDE SEQUENCE [LARGE SCALE GENOMIC DNA]</scope>
    <source>
        <strain evidence="3 4">CCMP1545</strain>
    </source>
</reference>
<dbReference type="Pfam" id="PF11282">
    <property type="entry name" value="DUF3082"/>
    <property type="match status" value="1"/>
</dbReference>
<feature type="region of interest" description="Disordered" evidence="1">
    <location>
        <begin position="56"/>
        <end position="85"/>
    </location>
</feature>
<evidence type="ECO:0000256" key="1">
    <source>
        <dbReference type="SAM" id="MobiDB-lite"/>
    </source>
</evidence>
<feature type="transmembrane region" description="Helical" evidence="2">
    <location>
        <begin position="219"/>
        <end position="240"/>
    </location>
</feature>
<keyword evidence="2" id="KW-0812">Transmembrane</keyword>
<dbReference type="KEGG" id="mpp:MICPUCDRAFT_60787"/>
<dbReference type="InterPro" id="IPR021434">
    <property type="entry name" value="DUF3082"/>
</dbReference>
<keyword evidence="2" id="KW-0472">Membrane</keyword>
<dbReference type="PANTHER" id="PTHR35733">
    <property type="entry name" value="OS02G0307800 PROTEIN"/>
    <property type="match status" value="1"/>
</dbReference>
<protein>
    <submittedName>
        <fullName evidence="3">Predicted protein</fullName>
    </submittedName>
</protein>
<gene>
    <name evidence="3" type="ORF">MICPUCDRAFT_60787</name>
</gene>
<feature type="transmembrane region" description="Helical" evidence="2">
    <location>
        <begin position="269"/>
        <end position="289"/>
    </location>
</feature>
<keyword evidence="2" id="KW-1133">Transmembrane helix</keyword>
<evidence type="ECO:0000313" key="4">
    <source>
        <dbReference type="Proteomes" id="UP000001876"/>
    </source>
</evidence>
<evidence type="ECO:0000256" key="2">
    <source>
        <dbReference type="SAM" id="Phobius"/>
    </source>
</evidence>
<dbReference type="RefSeq" id="XP_003061248.1">
    <property type="nucleotide sequence ID" value="XM_003061202.1"/>
</dbReference>
<dbReference type="GO" id="GO:0009535">
    <property type="term" value="C:chloroplast thylakoid membrane"/>
    <property type="evidence" value="ECO:0007669"/>
    <property type="project" value="TreeGrafter"/>
</dbReference>
<dbReference type="AlphaFoldDB" id="C1MZM8"/>
<feature type="transmembrane region" description="Helical" evidence="2">
    <location>
        <begin position="149"/>
        <end position="167"/>
    </location>
</feature>
<feature type="region of interest" description="Disordered" evidence="1">
    <location>
        <begin position="312"/>
        <end position="332"/>
    </location>
</feature>
<dbReference type="STRING" id="564608.C1MZM8"/>
<accession>C1MZM8</accession>
<dbReference type="OrthoDB" id="5296at2759"/>
<keyword evidence="4" id="KW-1185">Reference proteome</keyword>
<dbReference type="EMBL" id="GG663743">
    <property type="protein sequence ID" value="EEH54898.1"/>
    <property type="molecule type" value="Genomic_DNA"/>
</dbReference>
<dbReference type="eggNOG" id="ENOG502QTY9">
    <property type="taxonomic scope" value="Eukaryota"/>
</dbReference>
<dbReference type="GeneID" id="9686687"/>
<sequence>MASPLARIAPRVAALGSAARRRDARERRGAVAGARARALPAAYWITRSPALRRRRATGGAVAHAGRDHVAAASATPPPSSVARRHRVDEEADALAAATDGDDDGAGAGVGGVMSMSILAAVAYNALTGLTAMAYEGYDGIGVPDDEATPLQNAFGFAFTIFCAWYFVRVVKKRGNRAKEFRVANALPVRVRAGRPSKEERERRDAEQLAKSKKLSAKDAFVGGVTGLAISFALYQFAVVIGESFEGRLMPESYQARQITITVRTIVNGLAYLATFVYAANGTGLVLLAARKALDSLTGADLIDAQAAEWAERVERGGGEGEGEREGKEEERP</sequence>
<evidence type="ECO:0000313" key="3">
    <source>
        <dbReference type="EMBL" id="EEH54898.1"/>
    </source>
</evidence>
<name>C1MZM8_MICPC</name>